<dbReference type="EMBL" id="NNAY01000995">
    <property type="protein sequence ID" value="OXU25570.1"/>
    <property type="molecule type" value="Genomic_DNA"/>
</dbReference>
<gene>
    <name evidence="2" type="ORF">TSAR_011426</name>
</gene>
<proteinExistence type="predicted"/>
<evidence type="ECO:0000313" key="2">
    <source>
        <dbReference type="EMBL" id="OXU25570.1"/>
    </source>
</evidence>
<feature type="region of interest" description="Disordered" evidence="1">
    <location>
        <begin position="341"/>
        <end position="377"/>
    </location>
</feature>
<evidence type="ECO:0000313" key="3">
    <source>
        <dbReference type="Proteomes" id="UP000215335"/>
    </source>
</evidence>
<sequence length="463" mass="53676">MSQVMIKVINIYLIPNFFVSDLRNLTFYRILFYIGNYFVKFHRFVKFSHVMKGYCHDMLCSQNIRMIIFQNIFLTFKYFFAIFQRCIVVASQQKHQCDIREKVFDQTEVSVILRQQVSSVDRLAFVQYVLDLQKSIHSFTSNVVLEDQVVEYFGFLDFGAQAKRILVGYAPVQEQNQQFQLIDITRHQEQSRFVALLGTCGQKLALVQVQPHFEQVSVVPNLKLALVQVQPHFEQISVVPNLKLALVQVEPHLEQVSVVPNLKLALVQVQPHIEQVSVVPNLFFFPAYFHQSPTVACITSILWPLGCTRKRRGEHTELQSVIPVLELSWRLEKRTKPRIHLPSSFRNVDGRNTPEPTASPTSFQDRQNGNQSGTRNRFWYQSPQVQQGKKLQPDIRERLNQSLRRVRRRASAALDLGFRGRQLSSEICKQGPLGDVLAMRDTSPRRTIGNRRKMPVDNVPRLQ</sequence>
<dbReference type="Proteomes" id="UP000215335">
    <property type="component" value="Unassembled WGS sequence"/>
</dbReference>
<evidence type="ECO:0000256" key="1">
    <source>
        <dbReference type="SAM" id="MobiDB-lite"/>
    </source>
</evidence>
<dbReference type="AlphaFoldDB" id="A0A232F516"/>
<reference evidence="2 3" key="1">
    <citation type="journal article" date="2017" name="Curr. Biol.">
        <title>The Evolution of Venom by Co-option of Single-Copy Genes.</title>
        <authorList>
            <person name="Martinson E.O."/>
            <person name="Mrinalini"/>
            <person name="Kelkar Y.D."/>
            <person name="Chang C.H."/>
            <person name="Werren J.H."/>
        </authorList>
    </citation>
    <scope>NUCLEOTIDE SEQUENCE [LARGE SCALE GENOMIC DNA]</scope>
    <source>
        <strain evidence="2 3">Alberta</strain>
        <tissue evidence="2">Whole body</tissue>
    </source>
</reference>
<name>A0A232F516_9HYME</name>
<keyword evidence="3" id="KW-1185">Reference proteome</keyword>
<organism evidence="2 3">
    <name type="scientific">Trichomalopsis sarcophagae</name>
    <dbReference type="NCBI Taxonomy" id="543379"/>
    <lineage>
        <taxon>Eukaryota</taxon>
        <taxon>Metazoa</taxon>
        <taxon>Ecdysozoa</taxon>
        <taxon>Arthropoda</taxon>
        <taxon>Hexapoda</taxon>
        <taxon>Insecta</taxon>
        <taxon>Pterygota</taxon>
        <taxon>Neoptera</taxon>
        <taxon>Endopterygota</taxon>
        <taxon>Hymenoptera</taxon>
        <taxon>Apocrita</taxon>
        <taxon>Proctotrupomorpha</taxon>
        <taxon>Chalcidoidea</taxon>
        <taxon>Pteromalidae</taxon>
        <taxon>Pteromalinae</taxon>
        <taxon>Trichomalopsis</taxon>
    </lineage>
</organism>
<feature type="compositionally biased region" description="Polar residues" evidence="1">
    <location>
        <begin position="354"/>
        <end position="377"/>
    </location>
</feature>
<accession>A0A232F516</accession>
<comment type="caution">
    <text evidence="2">The sequence shown here is derived from an EMBL/GenBank/DDBJ whole genome shotgun (WGS) entry which is preliminary data.</text>
</comment>
<protein>
    <submittedName>
        <fullName evidence="2">Uncharacterized protein</fullName>
    </submittedName>
</protein>